<dbReference type="SMR" id="A0A1J6I6V6"/>
<dbReference type="Gene3D" id="1.20.120.1770">
    <property type="match status" value="1"/>
</dbReference>
<evidence type="ECO:0000313" key="16">
    <source>
        <dbReference type="Proteomes" id="UP000187609"/>
    </source>
</evidence>
<dbReference type="EMBL" id="MJEQ01037189">
    <property type="protein sequence ID" value="OIT00749.1"/>
    <property type="molecule type" value="Genomic_DNA"/>
</dbReference>
<dbReference type="InterPro" id="IPR006593">
    <property type="entry name" value="Cyt_b561/ferric_Rdtase_TM"/>
</dbReference>
<dbReference type="AlphaFoldDB" id="A0A1J6I6V6"/>
<dbReference type="PROSITE" id="PS50939">
    <property type="entry name" value="CYTOCHROME_B561"/>
    <property type="match status" value="1"/>
</dbReference>
<name>A0A1J6I6V6_NICAT</name>
<feature type="chain" id="PRO_5012950119" evidence="13">
    <location>
        <begin position="30"/>
        <end position="258"/>
    </location>
</feature>
<keyword evidence="6" id="KW-0479">Metal-binding</keyword>
<evidence type="ECO:0000256" key="1">
    <source>
        <dbReference type="ARBA" id="ARBA00001970"/>
    </source>
</evidence>
<reference evidence="15" key="1">
    <citation type="submission" date="2016-11" db="EMBL/GenBank/DDBJ databases">
        <title>The genome of Nicotiana attenuata.</title>
        <authorList>
            <person name="Xu S."/>
            <person name="Brockmoeller T."/>
            <person name="Gaquerel E."/>
            <person name="Navarro A."/>
            <person name="Kuhl H."/>
            <person name="Gase K."/>
            <person name="Ling Z."/>
            <person name="Zhou W."/>
            <person name="Kreitzer C."/>
            <person name="Stanke M."/>
            <person name="Tang H."/>
            <person name="Lyons E."/>
            <person name="Pandey P."/>
            <person name="Pandey S.P."/>
            <person name="Timmermann B."/>
            <person name="Baldwin I.T."/>
        </authorList>
    </citation>
    <scope>NUCLEOTIDE SEQUENCE [LARGE SCALE GENOMIC DNA]</scope>
    <source>
        <strain evidence="15">UT</strain>
    </source>
</reference>
<feature type="region of interest" description="Disordered" evidence="11">
    <location>
        <begin position="231"/>
        <end position="258"/>
    </location>
</feature>
<comment type="subcellular location">
    <subcellularLocation>
        <location evidence="2">Membrane</location>
        <topology evidence="2">Multi-pass membrane protein</topology>
    </subcellularLocation>
</comment>
<dbReference type="GO" id="GO:0140575">
    <property type="term" value="F:transmembrane monodehydroascorbate reductase activity"/>
    <property type="evidence" value="ECO:0007669"/>
    <property type="project" value="InterPro"/>
</dbReference>
<keyword evidence="9" id="KW-0408">Iron</keyword>
<dbReference type="Proteomes" id="UP000187609">
    <property type="component" value="Unassembled WGS sequence"/>
</dbReference>
<dbReference type="PANTHER" id="PTHR15422:SF39">
    <property type="entry name" value="CYTOCHROME B561 DOMAIN-CONTAINING PROTEIN"/>
    <property type="match status" value="1"/>
</dbReference>
<evidence type="ECO:0000256" key="3">
    <source>
        <dbReference type="ARBA" id="ARBA00022448"/>
    </source>
</evidence>
<feature type="transmembrane region" description="Helical" evidence="12">
    <location>
        <begin position="196"/>
        <end position="214"/>
    </location>
</feature>
<gene>
    <name evidence="15" type="ORF">A4A49_40013</name>
</gene>
<dbReference type="SMART" id="SM00665">
    <property type="entry name" value="B561"/>
    <property type="match status" value="1"/>
</dbReference>
<dbReference type="InterPro" id="IPR045150">
    <property type="entry name" value="CYB561D1/2"/>
</dbReference>
<evidence type="ECO:0000256" key="4">
    <source>
        <dbReference type="ARBA" id="ARBA00022617"/>
    </source>
</evidence>
<feature type="transmembrane region" description="Helical" evidence="12">
    <location>
        <begin position="130"/>
        <end position="148"/>
    </location>
</feature>
<organism evidence="15 16">
    <name type="scientific">Nicotiana attenuata</name>
    <name type="common">Coyote tobacco</name>
    <dbReference type="NCBI Taxonomy" id="49451"/>
    <lineage>
        <taxon>Eukaryota</taxon>
        <taxon>Viridiplantae</taxon>
        <taxon>Streptophyta</taxon>
        <taxon>Embryophyta</taxon>
        <taxon>Tracheophyta</taxon>
        <taxon>Spermatophyta</taxon>
        <taxon>Magnoliopsida</taxon>
        <taxon>eudicotyledons</taxon>
        <taxon>Gunneridae</taxon>
        <taxon>Pentapetalae</taxon>
        <taxon>asterids</taxon>
        <taxon>lamiids</taxon>
        <taxon>Solanales</taxon>
        <taxon>Solanaceae</taxon>
        <taxon>Nicotianoideae</taxon>
        <taxon>Nicotianeae</taxon>
        <taxon>Nicotiana</taxon>
    </lineage>
</organism>
<feature type="domain" description="Cytochrome b561" evidence="14">
    <location>
        <begin position="20"/>
        <end position="222"/>
    </location>
</feature>
<evidence type="ECO:0000256" key="8">
    <source>
        <dbReference type="ARBA" id="ARBA00022989"/>
    </source>
</evidence>
<evidence type="ECO:0000256" key="13">
    <source>
        <dbReference type="SAM" id="SignalP"/>
    </source>
</evidence>
<evidence type="ECO:0000313" key="15">
    <source>
        <dbReference type="EMBL" id="OIT00749.1"/>
    </source>
</evidence>
<keyword evidence="3" id="KW-0813">Transport</keyword>
<keyword evidence="4" id="KW-0349">Heme</keyword>
<sequence>MSRNTILPMQKLVVHAAILIFALLPLVSSTQKHTKKIIHECSDHKVLELSPKLSFQIILHGFLLWSSMGFLMPIAILVMRMSNRQQCGRRLKLIFYTHASLQILSVILVITATTLSVINFENFFDNTHQRIGLALYVAIWLPIVAGIFRPDKGSKRRGAWFCFHWLTGITVTLLGIVNIYTGLQAYHMKTMKSTSVWNWLFSAEVAVIAFIYLLQEKWHYIKQSGVTVGNDSVRPTDQETSPTNEKNELSSMPSPEPC</sequence>
<keyword evidence="7" id="KW-0249">Electron transport</keyword>
<evidence type="ECO:0000256" key="6">
    <source>
        <dbReference type="ARBA" id="ARBA00022723"/>
    </source>
</evidence>
<keyword evidence="5 12" id="KW-0812">Transmembrane</keyword>
<evidence type="ECO:0000256" key="12">
    <source>
        <dbReference type="SAM" id="Phobius"/>
    </source>
</evidence>
<dbReference type="Pfam" id="PF03188">
    <property type="entry name" value="Cytochrom_B561"/>
    <property type="match status" value="1"/>
</dbReference>
<keyword evidence="16" id="KW-1185">Reference proteome</keyword>
<protein>
    <submittedName>
        <fullName evidence="15">Cytochrome b561 domain-containing protein</fullName>
    </submittedName>
</protein>
<dbReference type="STRING" id="49451.A0A1J6I6V6"/>
<dbReference type="PANTHER" id="PTHR15422">
    <property type="entry name" value="OS05G0565100 PROTEIN"/>
    <property type="match status" value="1"/>
</dbReference>
<feature type="signal peptide" evidence="13">
    <location>
        <begin position="1"/>
        <end position="29"/>
    </location>
</feature>
<feature type="transmembrane region" description="Helical" evidence="12">
    <location>
        <begin position="160"/>
        <end position="181"/>
    </location>
</feature>
<evidence type="ECO:0000256" key="7">
    <source>
        <dbReference type="ARBA" id="ARBA00022982"/>
    </source>
</evidence>
<evidence type="ECO:0000256" key="10">
    <source>
        <dbReference type="ARBA" id="ARBA00023136"/>
    </source>
</evidence>
<feature type="transmembrane region" description="Helical" evidence="12">
    <location>
        <begin position="53"/>
        <end position="78"/>
    </location>
</feature>
<dbReference type="OrthoDB" id="19261at2759"/>
<dbReference type="GO" id="GO:0046872">
    <property type="term" value="F:metal ion binding"/>
    <property type="evidence" value="ECO:0007669"/>
    <property type="project" value="UniProtKB-KW"/>
</dbReference>
<keyword evidence="8 12" id="KW-1133">Transmembrane helix</keyword>
<evidence type="ECO:0000256" key="9">
    <source>
        <dbReference type="ARBA" id="ARBA00023004"/>
    </source>
</evidence>
<comment type="cofactor">
    <cofactor evidence="1">
        <name>heme b</name>
        <dbReference type="ChEBI" id="CHEBI:60344"/>
    </cofactor>
</comment>
<dbReference type="GO" id="GO:0020037">
    <property type="term" value="F:heme binding"/>
    <property type="evidence" value="ECO:0007669"/>
    <property type="project" value="TreeGrafter"/>
</dbReference>
<evidence type="ECO:0000256" key="2">
    <source>
        <dbReference type="ARBA" id="ARBA00004141"/>
    </source>
</evidence>
<proteinExistence type="predicted"/>
<keyword evidence="10 12" id="KW-0472">Membrane</keyword>
<dbReference type="OMA" id="KWHYIKQ"/>
<dbReference type="KEGG" id="nau:109229194"/>
<feature type="transmembrane region" description="Helical" evidence="12">
    <location>
        <begin position="99"/>
        <end position="118"/>
    </location>
</feature>
<evidence type="ECO:0000256" key="11">
    <source>
        <dbReference type="SAM" id="MobiDB-lite"/>
    </source>
</evidence>
<dbReference type="GO" id="GO:0016020">
    <property type="term" value="C:membrane"/>
    <property type="evidence" value="ECO:0007669"/>
    <property type="project" value="UniProtKB-SubCell"/>
</dbReference>
<accession>A0A1J6I6V6</accession>
<comment type="caution">
    <text evidence="15">The sequence shown here is derived from an EMBL/GenBank/DDBJ whole genome shotgun (WGS) entry which is preliminary data.</text>
</comment>
<evidence type="ECO:0000259" key="14">
    <source>
        <dbReference type="PROSITE" id="PS50939"/>
    </source>
</evidence>
<keyword evidence="13" id="KW-0732">Signal</keyword>
<evidence type="ECO:0000256" key="5">
    <source>
        <dbReference type="ARBA" id="ARBA00022692"/>
    </source>
</evidence>
<dbReference type="CDD" id="cd08760">
    <property type="entry name" value="Cyt_b561_FRRS1_like"/>
    <property type="match status" value="1"/>
</dbReference>
<dbReference type="Gramene" id="OIT00749">
    <property type="protein sequence ID" value="OIT00749"/>
    <property type="gene ID" value="A4A49_40013"/>
</dbReference>